<organism evidence="2 3">
    <name type="scientific">Peribacillus deserti</name>
    <dbReference type="NCBI Taxonomy" id="673318"/>
    <lineage>
        <taxon>Bacteria</taxon>
        <taxon>Bacillati</taxon>
        <taxon>Bacillota</taxon>
        <taxon>Bacilli</taxon>
        <taxon>Bacillales</taxon>
        <taxon>Bacillaceae</taxon>
        <taxon>Peribacillus</taxon>
    </lineage>
</organism>
<comment type="caution">
    <text evidence="2">The sequence shown here is derived from an EMBL/GenBank/DDBJ whole genome shotgun (WGS) entry which is preliminary data.</text>
</comment>
<proteinExistence type="predicted"/>
<evidence type="ECO:0000256" key="1">
    <source>
        <dbReference type="SAM" id="Phobius"/>
    </source>
</evidence>
<dbReference type="Proteomes" id="UP000823486">
    <property type="component" value="Unassembled WGS sequence"/>
</dbReference>
<reference evidence="2 3" key="1">
    <citation type="submission" date="2021-01" db="EMBL/GenBank/DDBJ databases">
        <title>Genomic Encyclopedia of Type Strains, Phase IV (KMG-IV): sequencing the most valuable type-strain genomes for metagenomic binning, comparative biology and taxonomic classification.</title>
        <authorList>
            <person name="Goeker M."/>
        </authorList>
    </citation>
    <scope>NUCLEOTIDE SEQUENCE [LARGE SCALE GENOMIC DNA]</scope>
    <source>
        <strain evidence="2 3">DSM 105482</strain>
    </source>
</reference>
<keyword evidence="1" id="KW-0472">Membrane</keyword>
<dbReference type="Pfam" id="PF14173">
    <property type="entry name" value="ComGG"/>
    <property type="match status" value="1"/>
</dbReference>
<dbReference type="EMBL" id="JAFBFI010000011">
    <property type="protein sequence ID" value="MBM7693283.1"/>
    <property type="molecule type" value="Genomic_DNA"/>
</dbReference>
<gene>
    <name evidence="2" type="ORF">JOC77_002723</name>
</gene>
<name>A0ABS2QJF7_9BACI</name>
<keyword evidence="1" id="KW-1133">Transmembrane helix</keyword>
<keyword evidence="3" id="KW-1185">Reference proteome</keyword>
<evidence type="ECO:0008006" key="4">
    <source>
        <dbReference type="Google" id="ProtNLM"/>
    </source>
</evidence>
<keyword evidence="1" id="KW-0812">Transmembrane</keyword>
<sequence length="117" mass="13489">MKNQNGTVFPMVLIFAAVFFMALTAAIDLFSTEQKFYYESAEKLKADHILRLGTNEIMEMIVSKEHTNTGFLFYLHGDLYYEMKAESAGIVSIHVYISTKENRKMEAILNMTLFSKR</sequence>
<feature type="transmembrane region" description="Helical" evidence="1">
    <location>
        <begin position="12"/>
        <end position="30"/>
    </location>
</feature>
<dbReference type="RefSeq" id="WP_204543985.1">
    <property type="nucleotide sequence ID" value="NZ_JAFBFI010000011.1"/>
</dbReference>
<dbReference type="InterPro" id="IPR020372">
    <property type="entry name" value="Competence_ComGG"/>
</dbReference>
<protein>
    <recommendedName>
        <fullName evidence="4">Competence protein ComG</fullName>
    </recommendedName>
</protein>
<accession>A0ABS2QJF7</accession>
<evidence type="ECO:0000313" key="2">
    <source>
        <dbReference type="EMBL" id="MBM7693283.1"/>
    </source>
</evidence>
<evidence type="ECO:0000313" key="3">
    <source>
        <dbReference type="Proteomes" id="UP000823486"/>
    </source>
</evidence>